<accession>A0ABT6UP45</accession>
<evidence type="ECO:0000256" key="10">
    <source>
        <dbReference type="ARBA" id="ARBA00022977"/>
    </source>
</evidence>
<evidence type="ECO:0000256" key="1">
    <source>
        <dbReference type="ARBA" id="ARBA00001771"/>
    </source>
</evidence>
<evidence type="ECO:0000256" key="5">
    <source>
        <dbReference type="ARBA" id="ARBA00022723"/>
    </source>
</evidence>
<dbReference type="NCBIfam" id="NF006830">
    <property type="entry name" value="PRK09355.1"/>
    <property type="match status" value="1"/>
</dbReference>
<dbReference type="CDD" id="cd01170">
    <property type="entry name" value="THZ_kinase"/>
    <property type="match status" value="1"/>
</dbReference>
<gene>
    <name evidence="11 12" type="primary">thiM</name>
    <name evidence="12" type="ORF">QLT01_08945</name>
</gene>
<feature type="binding site" evidence="11">
    <location>
        <position position="123"/>
    </location>
    <ligand>
        <name>ATP</name>
        <dbReference type="ChEBI" id="CHEBI:30616"/>
    </ligand>
</feature>
<evidence type="ECO:0000313" key="12">
    <source>
        <dbReference type="EMBL" id="MDI5884478.1"/>
    </source>
</evidence>
<keyword evidence="8 11" id="KW-0067">ATP-binding</keyword>
<feature type="binding site" evidence="11">
    <location>
        <position position="200"/>
    </location>
    <ligand>
        <name>substrate</name>
    </ligand>
</feature>
<evidence type="ECO:0000313" key="13">
    <source>
        <dbReference type="Proteomes" id="UP001229025"/>
    </source>
</evidence>
<comment type="caution">
    <text evidence="12">The sequence shown here is derived from an EMBL/GenBank/DDBJ whole genome shotgun (WGS) entry which is preliminary data.</text>
</comment>
<dbReference type="HAMAP" id="MF_00228">
    <property type="entry name" value="Thz_kinase"/>
    <property type="match status" value="1"/>
</dbReference>
<dbReference type="Pfam" id="PF02110">
    <property type="entry name" value="HK"/>
    <property type="match status" value="1"/>
</dbReference>
<dbReference type="InterPro" id="IPR000417">
    <property type="entry name" value="Hyethyz_kinase"/>
</dbReference>
<evidence type="ECO:0000256" key="6">
    <source>
        <dbReference type="ARBA" id="ARBA00022741"/>
    </source>
</evidence>
<dbReference type="SUPFAM" id="SSF53613">
    <property type="entry name" value="Ribokinase-like"/>
    <property type="match status" value="1"/>
</dbReference>
<comment type="similarity">
    <text evidence="11">Belongs to the Thz kinase family.</text>
</comment>
<evidence type="ECO:0000256" key="11">
    <source>
        <dbReference type="HAMAP-Rule" id="MF_00228"/>
    </source>
</evidence>
<keyword evidence="4 11" id="KW-0808">Transferase</keyword>
<keyword evidence="9 11" id="KW-0460">Magnesium</keyword>
<evidence type="ECO:0000256" key="9">
    <source>
        <dbReference type="ARBA" id="ARBA00022842"/>
    </source>
</evidence>
<organism evidence="12 13">
    <name type="scientific">Cobetia amphilecti</name>
    <dbReference type="NCBI Taxonomy" id="1055104"/>
    <lineage>
        <taxon>Bacteria</taxon>
        <taxon>Pseudomonadati</taxon>
        <taxon>Pseudomonadota</taxon>
        <taxon>Gammaproteobacteria</taxon>
        <taxon>Oceanospirillales</taxon>
        <taxon>Halomonadaceae</taxon>
        <taxon>Cobetia</taxon>
    </lineage>
</organism>
<evidence type="ECO:0000256" key="3">
    <source>
        <dbReference type="ARBA" id="ARBA00004868"/>
    </source>
</evidence>
<comment type="function">
    <text evidence="11">Catalyzes the phosphorylation of the hydroxyl group of 4-methyl-5-beta-hydroxyethylthiazole (THZ).</text>
</comment>
<dbReference type="Proteomes" id="UP001229025">
    <property type="component" value="Unassembled WGS sequence"/>
</dbReference>
<keyword evidence="7 11" id="KW-0418">Kinase</keyword>
<comment type="pathway">
    <text evidence="3 11">Cofactor biosynthesis; thiamine diphosphate biosynthesis; 4-methyl-5-(2-phosphoethyl)-thiazole from 5-(2-hydroxyethyl)-4-methylthiazole: step 1/1.</text>
</comment>
<evidence type="ECO:0000256" key="2">
    <source>
        <dbReference type="ARBA" id="ARBA00001946"/>
    </source>
</evidence>
<dbReference type="NCBIfam" id="TIGR00694">
    <property type="entry name" value="thiM"/>
    <property type="match status" value="1"/>
</dbReference>
<dbReference type="RefSeq" id="WP_284726765.1">
    <property type="nucleotide sequence ID" value="NZ_JASCSA010000006.1"/>
</dbReference>
<name>A0ABT6UP45_9GAMM</name>
<evidence type="ECO:0000256" key="8">
    <source>
        <dbReference type="ARBA" id="ARBA00022840"/>
    </source>
</evidence>
<proteinExistence type="inferred from homology"/>
<keyword evidence="6 11" id="KW-0547">Nucleotide-binding</keyword>
<dbReference type="GO" id="GO:0004417">
    <property type="term" value="F:hydroxyethylthiazole kinase activity"/>
    <property type="evidence" value="ECO:0007669"/>
    <property type="project" value="UniProtKB-EC"/>
</dbReference>
<dbReference type="Gene3D" id="3.40.1190.20">
    <property type="match status" value="1"/>
</dbReference>
<keyword evidence="13" id="KW-1185">Reference proteome</keyword>
<dbReference type="EC" id="2.7.1.50" evidence="11"/>
<comment type="catalytic activity">
    <reaction evidence="1 11">
        <text>5-(2-hydroxyethyl)-4-methylthiazole + ATP = 4-methyl-5-(2-phosphooxyethyl)-thiazole + ADP + H(+)</text>
        <dbReference type="Rhea" id="RHEA:24212"/>
        <dbReference type="ChEBI" id="CHEBI:15378"/>
        <dbReference type="ChEBI" id="CHEBI:17957"/>
        <dbReference type="ChEBI" id="CHEBI:30616"/>
        <dbReference type="ChEBI" id="CHEBI:58296"/>
        <dbReference type="ChEBI" id="CHEBI:456216"/>
        <dbReference type="EC" id="2.7.1.50"/>
    </reaction>
</comment>
<dbReference type="EMBL" id="JASCSA010000006">
    <property type="protein sequence ID" value="MDI5884478.1"/>
    <property type="molecule type" value="Genomic_DNA"/>
</dbReference>
<keyword evidence="5 11" id="KW-0479">Metal-binding</keyword>
<sequence>MTPSSSLSPGSLLNQLRQTTPLVHNITNHVAMTPTANTLLAIGASPLMAHAQQEIQEISAISAALSINIGTLSPSWIEAMQLAAMCAHRDGKPWVLDPVGIGASSLRQYACRALLEYRPSVIRANASEVLALAGEMNQGRGVDSGDDGEDALERASRAAVALARTQNCVVAMTGRVDVVTDGQRQITVQGGHALMGRVTAMGCALSSVVAAFLAASLAGHDDTLHATAAALACYAEAGETAGQSAQGPGSFVPRFMDALYTLDADSTPLASRLELTDVT</sequence>
<dbReference type="PRINTS" id="PR01099">
    <property type="entry name" value="HYETHTZKNASE"/>
</dbReference>
<reference evidence="13" key="1">
    <citation type="submission" date="2023-07" db="EMBL/GenBank/DDBJ databases">
        <title>Genome-based characterization of strain KMM 296 and proposal for reclassification of Cobetia litoralis and Cobetia pacifica, and emended description of the species Cobetia amphilecti and Cobetia marina.</title>
        <authorList>
            <person name="Balabanova L."/>
            <person name="Nedashkovskaya O."/>
        </authorList>
    </citation>
    <scope>NUCLEOTIDE SEQUENCE [LARGE SCALE GENOMIC DNA]</scope>
    <source>
        <strain evidence="13">NRIC 0815</strain>
    </source>
</reference>
<evidence type="ECO:0000256" key="7">
    <source>
        <dbReference type="ARBA" id="ARBA00022777"/>
    </source>
</evidence>
<feature type="binding site" evidence="11">
    <location>
        <position position="48"/>
    </location>
    <ligand>
        <name>substrate</name>
    </ligand>
</feature>
<dbReference type="InterPro" id="IPR029056">
    <property type="entry name" value="Ribokinase-like"/>
</dbReference>
<keyword evidence="10 11" id="KW-0784">Thiamine biosynthesis</keyword>
<protein>
    <recommendedName>
        <fullName evidence="11">Hydroxyethylthiazole kinase</fullName>
        <ecNumber evidence="11">2.7.1.50</ecNumber>
    </recommendedName>
    <alternativeName>
        <fullName evidence="11">4-methyl-5-beta-hydroxyethylthiazole kinase</fullName>
        <shortName evidence="11">TH kinase</shortName>
        <shortName evidence="11">Thz kinase</shortName>
    </alternativeName>
</protein>
<feature type="binding site" evidence="11">
    <location>
        <position position="173"/>
    </location>
    <ligand>
        <name>ATP</name>
        <dbReference type="ChEBI" id="CHEBI:30616"/>
    </ligand>
</feature>
<dbReference type="PIRSF" id="PIRSF000513">
    <property type="entry name" value="Thz_kinase"/>
    <property type="match status" value="1"/>
</dbReference>
<evidence type="ECO:0000256" key="4">
    <source>
        <dbReference type="ARBA" id="ARBA00022679"/>
    </source>
</evidence>
<comment type="cofactor">
    <cofactor evidence="2 11">
        <name>Mg(2+)</name>
        <dbReference type="ChEBI" id="CHEBI:18420"/>
    </cofactor>
</comment>